<dbReference type="EMBL" id="VLLG01000002">
    <property type="protein sequence ID" value="TWI90741.1"/>
    <property type="molecule type" value="Genomic_DNA"/>
</dbReference>
<sequence>MWKEVNDQNAIGAYQVNGEGAPLLLIHGFPENGAIWEHQQNKLQERYRVITPDLPGSGNSPLTYPLSIESMADFVHAIVLAEGIDKVVIAGHSMGGYVALAFAEKYPHLLQGLGLVHSTAAADTEEKKEARRKSIKLMEQYGAEAFIRQAVPGMFSPATKSSQPALVDALVQMGMQCRVEALLAYYEAMLRRPDRKAVLEKAGVPVLFIIGKDDTAVPIDSVLPQVTLPRRSSIHIFEDTGHMGMWETAEASTLALQQFMDFCQL</sequence>
<organism evidence="2 3">
    <name type="scientific">Chitinophaga japonensis</name>
    <name type="common">Flexibacter japonensis</name>
    <dbReference type="NCBI Taxonomy" id="104662"/>
    <lineage>
        <taxon>Bacteria</taxon>
        <taxon>Pseudomonadati</taxon>
        <taxon>Bacteroidota</taxon>
        <taxon>Chitinophagia</taxon>
        <taxon>Chitinophagales</taxon>
        <taxon>Chitinophagaceae</taxon>
        <taxon>Chitinophaga</taxon>
    </lineage>
</organism>
<dbReference type="Pfam" id="PF00561">
    <property type="entry name" value="Abhydrolase_1"/>
    <property type="match status" value="1"/>
</dbReference>
<name>A0A562TAS5_CHIJA</name>
<dbReference type="AlphaFoldDB" id="A0A562TAS5"/>
<gene>
    <name evidence="2" type="ORF">LX66_0101</name>
</gene>
<dbReference type="SUPFAM" id="SSF53474">
    <property type="entry name" value="alpha/beta-Hydrolases"/>
    <property type="match status" value="1"/>
</dbReference>
<evidence type="ECO:0000259" key="1">
    <source>
        <dbReference type="Pfam" id="PF00561"/>
    </source>
</evidence>
<accession>A0A562TAS5</accession>
<dbReference type="PRINTS" id="PR00111">
    <property type="entry name" value="ABHYDROLASE"/>
</dbReference>
<proteinExistence type="predicted"/>
<evidence type="ECO:0000313" key="3">
    <source>
        <dbReference type="Proteomes" id="UP000316778"/>
    </source>
</evidence>
<dbReference type="PANTHER" id="PTHR43798">
    <property type="entry name" value="MONOACYLGLYCEROL LIPASE"/>
    <property type="match status" value="1"/>
</dbReference>
<comment type="caution">
    <text evidence="2">The sequence shown here is derived from an EMBL/GenBank/DDBJ whole genome shotgun (WGS) entry which is preliminary data.</text>
</comment>
<evidence type="ECO:0000313" key="2">
    <source>
        <dbReference type="EMBL" id="TWI90741.1"/>
    </source>
</evidence>
<dbReference type="Gene3D" id="3.40.50.1820">
    <property type="entry name" value="alpha/beta hydrolase"/>
    <property type="match status" value="1"/>
</dbReference>
<dbReference type="RefSeq" id="WP_145709930.1">
    <property type="nucleotide sequence ID" value="NZ_BAAAFY010000001.1"/>
</dbReference>
<dbReference type="InterPro" id="IPR029058">
    <property type="entry name" value="AB_hydrolase_fold"/>
</dbReference>
<protein>
    <submittedName>
        <fullName evidence="2">Pimeloyl-ACP methyl ester carboxylesterase</fullName>
    </submittedName>
</protein>
<feature type="domain" description="AB hydrolase-1" evidence="1">
    <location>
        <begin position="22"/>
        <end position="134"/>
    </location>
</feature>
<reference evidence="2 3" key="1">
    <citation type="journal article" date="2013" name="Stand. Genomic Sci.">
        <title>Genomic Encyclopedia of Type Strains, Phase I: The one thousand microbial genomes (KMG-I) project.</title>
        <authorList>
            <person name="Kyrpides N.C."/>
            <person name="Woyke T."/>
            <person name="Eisen J.A."/>
            <person name="Garrity G."/>
            <person name="Lilburn T.G."/>
            <person name="Beck B.J."/>
            <person name="Whitman W.B."/>
            <person name="Hugenholtz P."/>
            <person name="Klenk H.P."/>
        </authorList>
    </citation>
    <scope>NUCLEOTIDE SEQUENCE [LARGE SCALE GENOMIC DNA]</scope>
    <source>
        <strain evidence="2 3">DSM 13484</strain>
    </source>
</reference>
<dbReference type="InterPro" id="IPR050266">
    <property type="entry name" value="AB_hydrolase_sf"/>
</dbReference>
<dbReference type="Proteomes" id="UP000316778">
    <property type="component" value="Unassembled WGS sequence"/>
</dbReference>
<dbReference type="OrthoDB" id="252464at2"/>
<dbReference type="InterPro" id="IPR000073">
    <property type="entry name" value="AB_hydrolase_1"/>
</dbReference>
<keyword evidence="3" id="KW-1185">Reference proteome</keyword>